<keyword evidence="11" id="KW-1267">Proteomics identification</keyword>
<dbReference type="Bgee" id="FBgn0031485">
    <property type="expression patterns" value="Expressed in adult enteroendocrine precursor cell in adult midgut (Drosophila) and 82 other cell types or tissues"/>
</dbReference>
<dbReference type="FunCoup" id="Q9VQJ8">
    <property type="interactions" value="1764"/>
</dbReference>
<dbReference type="PaxDb" id="7227-FBpp0077359"/>
<dbReference type="SMR" id="Q9VQJ8"/>
<reference evidence="7" key="14">
    <citation type="submission" date="2022-11" db="EMBL/GenBank/DDBJ databases">
        <title>Drosophila melanogaster release 4 sequence.</title>
        <authorList>
            <consortium name="Berkeley Drosophila Genome Project"/>
            <person name="Celniker S."/>
            <person name="Carlson J."/>
            <person name="Wan K."/>
            <person name="Pfeiffer B."/>
            <person name="Frise E."/>
            <person name="George R."/>
            <person name="Hoskins R."/>
            <person name="Stapleton M."/>
            <person name="Pacleb J."/>
            <person name="Park S."/>
            <person name="Svirskas R."/>
            <person name="Smith E."/>
            <person name="Yu C."/>
            <person name="Rubin G."/>
        </authorList>
    </citation>
    <scope>NUCLEOTIDE SEQUENCE</scope>
</reference>
<dbReference type="VEuPathDB" id="VectorBase:FBgn0031485"/>
<dbReference type="STRING" id="7227.FBpp0310348"/>
<dbReference type="RefSeq" id="NP_608733.1">
    <property type="nucleotide sequence ID" value="NM_134889.3"/>
</dbReference>
<organism evidence="7 10">
    <name type="scientific">Drosophila melanogaster</name>
    <name type="common">Fruit fly</name>
    <dbReference type="NCBI Taxonomy" id="7227"/>
    <lineage>
        <taxon>Eukaryota</taxon>
        <taxon>Metazoa</taxon>
        <taxon>Ecdysozoa</taxon>
        <taxon>Arthropoda</taxon>
        <taxon>Hexapoda</taxon>
        <taxon>Insecta</taxon>
        <taxon>Pterygota</taxon>
        <taxon>Neoptera</taxon>
        <taxon>Endopterygota</taxon>
        <taxon>Diptera</taxon>
        <taxon>Brachycera</taxon>
        <taxon>Muscomorpha</taxon>
        <taxon>Ephydroidea</taxon>
        <taxon>Drosophilidae</taxon>
        <taxon>Drosophila</taxon>
        <taxon>Sophophora</taxon>
    </lineage>
</organism>
<comment type="function">
    <text evidence="5">S-adenosyl-L-methionine-dependent protein-lysine N-methyltransferase that methylates elongation factor 1-alpha.</text>
</comment>
<dbReference type="HAMAP" id="MF_03188">
    <property type="entry name" value="Methyltr_EFM4"/>
    <property type="match status" value="1"/>
</dbReference>
<evidence type="ECO:0000313" key="9">
    <source>
        <dbReference type="FlyBase" id="FBgn0031485"/>
    </source>
</evidence>
<evidence type="ECO:0000313" key="7">
    <source>
        <dbReference type="EMBL" id="AAF51171.1"/>
    </source>
</evidence>
<accession>Q9VQJ8</accession>
<evidence type="ECO:0000256" key="3">
    <source>
        <dbReference type="ARBA" id="ARBA00022679"/>
    </source>
</evidence>
<dbReference type="PRO" id="PR:Q9VQJ8"/>
<dbReference type="InParanoid" id="Q9VQJ8"/>
<dbReference type="InterPro" id="IPR029063">
    <property type="entry name" value="SAM-dependent_MTases_sf"/>
</dbReference>
<feature type="domain" description="Methyltransferase" evidence="6">
    <location>
        <begin position="58"/>
        <end position="192"/>
    </location>
</feature>
<reference evidence="7" key="8">
    <citation type="submission" date="2006-08" db="EMBL/GenBank/DDBJ databases">
        <authorList>
            <person name="Celniker S."/>
            <person name="Carlson J."/>
            <person name="Wan K."/>
            <person name="Frise E."/>
            <person name="Hoskins R."/>
            <person name="Park S."/>
            <person name="Svirskas R."/>
            <person name="Rubin G."/>
        </authorList>
    </citation>
    <scope>NUCLEOTIDE SEQUENCE</scope>
</reference>
<dbReference type="EC" id="2.1.1.-" evidence="5"/>
<name>Q9VQJ8_DROME</name>
<dbReference type="AlphaFoldDB" id="Q9VQJ8"/>
<dbReference type="eggNOG" id="KOG1271">
    <property type="taxonomic scope" value="Eukaryota"/>
</dbReference>
<evidence type="ECO:0000313" key="8">
    <source>
        <dbReference type="EMBL" id="AAL90046.1"/>
    </source>
</evidence>
<dbReference type="GO" id="GO:0005737">
    <property type="term" value="C:cytoplasm"/>
    <property type="evidence" value="ECO:0000318"/>
    <property type="project" value="GO_Central"/>
</dbReference>
<dbReference type="GO" id="GO:0032259">
    <property type="term" value="P:methylation"/>
    <property type="evidence" value="ECO:0007669"/>
    <property type="project" value="UniProtKB-KW"/>
</dbReference>
<gene>
    <name evidence="7" type="primary">Dmel\CG9643</name>
    <name evidence="7" type="synonym">METTL10</name>
    <name evidence="7 9" type="ORF">CG9643</name>
    <name evidence="7" type="ORF">Dmel_CG9643</name>
</gene>
<proteinExistence type="evidence at protein level"/>
<dbReference type="UCSC" id="CG9643-RA">
    <property type="organism name" value="d. melanogaster"/>
</dbReference>
<evidence type="ECO:0000256" key="4">
    <source>
        <dbReference type="ARBA" id="ARBA00022691"/>
    </source>
</evidence>
<dbReference type="RefSeq" id="NP_001285572.1">
    <property type="nucleotide sequence ID" value="NM_001298643.1"/>
</dbReference>
<dbReference type="KEGG" id="dme:Dmel_CG9643"/>
<reference evidence="10" key="3">
    <citation type="journal article" date="2002" name="Genome Biol.">
        <title>Annotation of the Drosophila melanogaster euchromatic genome: a systematic review.</title>
        <authorList>
            <person name="Misra S."/>
            <person name="Crosby M.A."/>
            <person name="Mungall C.J."/>
            <person name="Matthews B.B."/>
            <person name="Campbell K.S."/>
            <person name="Hradecky P."/>
            <person name="Huang Y."/>
            <person name="Kaminker J.S."/>
            <person name="Millburn G.H."/>
            <person name="Prochnik S.E."/>
            <person name="Smith C.D."/>
            <person name="Tupy J.L."/>
            <person name="Whitfied E.J."/>
            <person name="Bayraktaroglu L."/>
            <person name="Berman B.P."/>
            <person name="Bettencourt B.R."/>
            <person name="Celniker S.E."/>
            <person name="de Grey A.D."/>
            <person name="Drysdale R.A."/>
            <person name="Harris N.L."/>
            <person name="Richter J."/>
            <person name="Russo S."/>
            <person name="Schroeder A.J."/>
            <person name="Shu S.Q."/>
            <person name="Stapleton M."/>
            <person name="Yamada C."/>
            <person name="Ashburner M."/>
            <person name="Gelbart W.M."/>
            <person name="Rubin G.M."/>
            <person name="Lewis S.E."/>
        </authorList>
    </citation>
    <scope>GENOME REANNOTATION</scope>
    <source>
        <strain evidence="10">Berkeley</strain>
    </source>
</reference>
<reference evidence="7 10" key="7">
    <citation type="journal article" date="2005" name="PLoS Comput. Biol.">
        <title>Combined evidence annotation of transposable elements in genome sequences.</title>
        <authorList>
            <person name="Quesneville H."/>
            <person name="Bergman C.M."/>
            <person name="Andrieu O."/>
            <person name="Autard D."/>
            <person name="Nouaud D."/>
            <person name="Ashburner M."/>
            <person name="Anxolabehere D."/>
        </authorList>
    </citation>
    <scope>NUCLEOTIDE SEQUENCE [LARGE SCALE GENOMIC DNA]</scope>
    <source>
        <strain evidence="10">Berkeley</strain>
    </source>
</reference>
<dbReference type="Reactome" id="R-DME-8876725">
    <property type="pathway name" value="Protein methylation"/>
</dbReference>
<reference evidence="7" key="11">
    <citation type="journal article" date="2015" name="G3 (Bethesda)">
        <title>Gene Model Annotations for Drosophila melanogaster: Impact of High-Throughput Data.</title>
        <authorList>
            <consortium name="FlyBase Consortium"/>
            <person name="Matthews B.B."/>
            <person name="Dos Santos G."/>
            <person name="Crosby M.A."/>
            <person name="Emmert D.B."/>
            <person name="St Pierre S.E."/>
            <person name="Gramates L.S."/>
            <person name="Zhou P."/>
            <person name="Schroeder A.J."/>
            <person name="Falls K."/>
            <person name="Strelets V."/>
            <person name="Russo S.M."/>
            <person name="Gelbart W.M."/>
            <person name="null"/>
        </authorList>
    </citation>
    <scope>NUCLEOTIDE SEQUENCE</scope>
</reference>
<reference evidence="7" key="15">
    <citation type="submission" date="2022-11" db="EMBL/GenBank/DDBJ databases">
        <authorList>
            <consortium name="FlyBase"/>
        </authorList>
    </citation>
    <scope>NUCLEOTIDE SEQUENCE</scope>
</reference>
<keyword evidence="3 5" id="KW-0808">Transferase</keyword>
<dbReference type="BioGRID-ORCS" id="33504">
    <property type="hits" value="0 hits in 1 CRISPR screen"/>
</dbReference>
<reference evidence="7 10" key="1">
    <citation type="journal article" date="2000" name="Science">
        <title>The genome sequence of Drosophila melanogaster.</title>
        <authorList>
            <person name="Adams M.D."/>
            <person name="Celniker S.E."/>
            <person name="Holt R.A."/>
            <person name="Evans C.A."/>
            <person name="Gocayne J.D."/>
            <person name="Amanatides P.G."/>
            <person name="Scherer S.E."/>
            <person name="Li P.W."/>
            <person name="Hoskins R.A."/>
            <person name="Galle R.F."/>
            <person name="George R.A."/>
            <person name="Lewis S.E."/>
            <person name="Richards S."/>
            <person name="Ashburner M."/>
            <person name="Henderson S.N."/>
            <person name="Sutton G.G."/>
            <person name="Wortman J.R."/>
            <person name="Yandell M.D."/>
            <person name="Zhang Q."/>
            <person name="Chen L.X."/>
            <person name="Brandon R.C."/>
            <person name="Rogers Y.H."/>
            <person name="Blazej R.G."/>
            <person name="Champe M."/>
            <person name="Pfeiffer B.D."/>
            <person name="Wan K.H."/>
            <person name="Doyle C."/>
            <person name="Baxter E.G."/>
            <person name="Helt G."/>
            <person name="Nelson C.R."/>
            <person name="Gabor G.L."/>
            <person name="Abril J.F."/>
            <person name="Agbayani A."/>
            <person name="An H.J."/>
            <person name="Andrews-Pfannkoch C."/>
            <person name="Baldwin D."/>
            <person name="Ballew R.M."/>
            <person name="Basu A."/>
            <person name="Baxendale J."/>
            <person name="Bayraktaroglu L."/>
            <person name="Beasley E.M."/>
            <person name="Beeson K.Y."/>
            <person name="Benos P.V."/>
            <person name="Berman B.P."/>
            <person name="Bhandari D."/>
            <person name="Bolshakov S."/>
            <person name="Borkova D."/>
            <person name="Botchan M.R."/>
            <person name="Bouck J."/>
            <person name="Brokstein P."/>
            <person name="Brottier P."/>
            <person name="Burtis K.C."/>
            <person name="Busam D.A."/>
            <person name="Butler H."/>
            <person name="Cadieu E."/>
            <person name="Center A."/>
            <person name="Chandra I."/>
            <person name="Cherry J.M."/>
            <person name="Cawley S."/>
            <person name="Dahlke C."/>
            <person name="Davenport L.B."/>
            <person name="Davies P."/>
            <person name="de Pablos B."/>
            <person name="Delcher A."/>
            <person name="Deng Z."/>
            <person name="Mays A.D."/>
            <person name="Dew I."/>
            <person name="Dietz S.M."/>
            <person name="Dodson K."/>
            <person name="Doup L.E."/>
            <person name="Downes M."/>
            <person name="Dugan-Rocha S."/>
            <person name="Dunkov B.C."/>
            <person name="Dunn P."/>
            <person name="Durbin K.J."/>
            <person name="Evangelista C.C."/>
            <person name="Ferraz C."/>
            <person name="Ferriera S."/>
            <person name="Fleischmann W."/>
            <person name="Fosler C."/>
            <person name="Gabrielian A.E."/>
            <person name="Garg N.S."/>
            <person name="Gelbart W.M."/>
            <person name="Glasser K."/>
            <person name="Glodek A."/>
            <person name="Gong F."/>
            <person name="Gorrell J.H."/>
            <person name="Gu Z."/>
            <person name="Guan P."/>
            <person name="Harris M."/>
            <person name="Harris N.L."/>
            <person name="Harvey D."/>
            <person name="Heiman T.J."/>
            <person name="Hernandez J.R."/>
            <person name="Houck J."/>
            <person name="Hostin D."/>
            <person name="Houston K.A."/>
            <person name="Howland T.J."/>
            <person name="Wei M.H."/>
            <person name="Ibegwam C."/>
            <person name="Jalali M."/>
            <person name="Kalush F."/>
            <person name="Karpen G.H."/>
            <person name="Ke Z."/>
            <person name="Kennison J.A."/>
            <person name="Ketchum K.A."/>
            <person name="Kimmel B.E."/>
            <person name="Kodira C.D."/>
            <person name="Kraft C."/>
            <person name="Kravitz S."/>
            <person name="Kulp D."/>
            <person name="Lai Z."/>
            <person name="Lasko P."/>
            <person name="Lei Y."/>
            <person name="Levitsky A.A."/>
            <person name="Li J."/>
            <person name="Li Z."/>
            <person name="Liang Y."/>
            <person name="Lin X."/>
            <person name="Liu X."/>
            <person name="Mattei B."/>
            <person name="McIntosh T.C."/>
            <person name="McLeod M.P."/>
            <person name="McPherson D."/>
            <person name="Merkulov G."/>
            <person name="Milshina N.V."/>
            <person name="Mobarry C."/>
            <person name="Morris J."/>
            <person name="Moshrefi A."/>
            <person name="Mount S.M."/>
            <person name="Moy M."/>
            <person name="Murphy B."/>
            <person name="Murphy L."/>
            <person name="Muzny D.M."/>
            <person name="Nelson D.L."/>
            <person name="Nelson D.R."/>
            <person name="Nelson K.A."/>
            <person name="Nixon K."/>
            <person name="Nusskern D.R."/>
            <person name="Pacleb J.M."/>
            <person name="Palazzolo M."/>
            <person name="Pittman G.S."/>
            <person name="Pan S."/>
            <person name="Pollard J."/>
            <person name="Puri V."/>
            <person name="Reese M.G."/>
            <person name="Reinert K."/>
            <person name="Remington K."/>
            <person name="Saunders R.D."/>
            <person name="Scheeler F."/>
            <person name="Shen H."/>
            <person name="Shue B.C."/>
            <person name="Siden-Kiamos I."/>
            <person name="Simpson M."/>
            <person name="Skupski M.P."/>
            <person name="Smith T."/>
            <person name="Spier E."/>
            <person name="Spradling A.C."/>
            <person name="Stapleton M."/>
            <person name="Strong R."/>
            <person name="Sun E."/>
            <person name="Svirskas R."/>
            <person name="Tector C."/>
            <person name="Turner R."/>
            <person name="Venter E."/>
            <person name="Wang A.H."/>
            <person name="Wang X."/>
            <person name="Wang Z.Y."/>
            <person name="Wassarman D.A."/>
            <person name="Weinstock G.M."/>
            <person name="Weissenbach J."/>
            <person name="Williams S.M."/>
            <person name="WoodageT"/>
            <person name="Worley K.C."/>
            <person name="Wu D."/>
            <person name="Yang S."/>
            <person name="Yao Q.A."/>
            <person name="Ye J."/>
            <person name="Yeh R.F."/>
            <person name="Zaveri J.S."/>
            <person name="Zhan M."/>
            <person name="Zhang G."/>
            <person name="Zhao Q."/>
            <person name="Zheng L."/>
            <person name="Zheng X.H."/>
            <person name="Zhong F.N."/>
            <person name="Zhong W."/>
            <person name="Zhou X."/>
            <person name="Zhu S."/>
            <person name="Zhu X."/>
            <person name="Smith H.O."/>
            <person name="Gibbs R.A."/>
            <person name="Myers E.W."/>
            <person name="Rubin G.M."/>
            <person name="Venter J.C."/>
        </authorList>
    </citation>
    <scope>NUCLEOTIDE SEQUENCE [LARGE SCALE GENOMIC DNA]</scope>
    <source>
        <strain evidence="10">Berkeley</strain>
    </source>
</reference>
<evidence type="ECO:0000256" key="5">
    <source>
        <dbReference type="HAMAP-Rule" id="MF_03188"/>
    </source>
</evidence>
<dbReference type="PANTHER" id="PTHR12843:SF5">
    <property type="entry name" value="EEF1A LYSINE METHYLTRANSFERASE 2"/>
    <property type="match status" value="1"/>
</dbReference>
<dbReference type="Gene3D" id="3.40.50.150">
    <property type="entry name" value="Vaccinia Virus protein VP39"/>
    <property type="match status" value="1"/>
</dbReference>
<sequence length="219" mass="24738">MDSELNGSELGTKEFWESSYNREIRNYKSHGDVGEIWFDESAQWRTIDWLLNEEKIDKEASRVLDLGCGNGMFLVGLANEGFTGDLTGVDYSPKAVELAQNIAEDNKLSITYKVADLTQPQNELGQFDVVHDKGTYDAVSLCPDNAKEKRALYLDTVEKLLRTADSLFVITSCNWTEDELVDSFAEKFVKYYTIPTPTFKFGGKVGNVVTSIVFKRKKE</sequence>
<reference evidence="7 10" key="5">
    <citation type="journal article" date="2002" name="Genome Biol.">
        <title>Heterochromatic sequences in a Drosophila whole-genome shotgun assembly.</title>
        <authorList>
            <person name="Hoskins R.A."/>
            <person name="Smith C.D."/>
            <person name="Carlson J.W."/>
            <person name="Carvalho A.B."/>
            <person name="Halpern A."/>
            <person name="Kaminker J.S."/>
            <person name="Kennedy C."/>
            <person name="Mungall C.J."/>
            <person name="Sullivan B.A."/>
            <person name="Sutton G.G."/>
            <person name="Yasuhara J.C."/>
            <person name="Wakimoto B.T."/>
            <person name="Myers E.W."/>
            <person name="Celniker S.E."/>
            <person name="Rubin G.M."/>
            <person name="Karpen G.H."/>
        </authorList>
    </citation>
    <scope>NUCLEOTIDE SEQUENCE [LARGE SCALE GENOMIC DNA]</scope>
    <source>
        <strain evidence="10">Berkeley</strain>
    </source>
</reference>
<keyword evidence="10" id="KW-1185">Reference proteome</keyword>
<evidence type="ECO:0000313" key="10">
    <source>
        <dbReference type="Proteomes" id="UP000000803"/>
    </source>
</evidence>
<dbReference type="DNASU" id="33504"/>
<dbReference type="PANTHER" id="PTHR12843">
    <property type="entry name" value="PROTEIN-LYSINE N-METHYLTRANSFERASE METTL10"/>
    <property type="match status" value="1"/>
</dbReference>
<evidence type="ECO:0000259" key="6">
    <source>
        <dbReference type="Pfam" id="PF13847"/>
    </source>
</evidence>
<dbReference type="InterPro" id="IPR025714">
    <property type="entry name" value="Methyltranfer_dom"/>
</dbReference>
<reference evidence="7 10" key="9">
    <citation type="journal article" date="2007" name="Science">
        <title>The Release 5.1 annotation of Drosophila melanogaster heterochromatin.</title>
        <authorList>
            <person name="Smith C.D."/>
            <person name="Shu S."/>
            <person name="Mungall C.J."/>
            <person name="Karpen G.H."/>
        </authorList>
    </citation>
    <scope>NUCLEOTIDE SEQUENCE [LARGE SCALE GENOMIC DNA]</scope>
    <source>
        <strain evidence="10">Berkeley</strain>
    </source>
</reference>
<dbReference type="OrthoDB" id="540004at2759"/>
<dbReference type="EMBL" id="AE014134">
    <property type="protein sequence ID" value="AAF51171.1"/>
    <property type="molecule type" value="Genomic_DNA"/>
</dbReference>
<dbReference type="GeneID" id="33504"/>
<keyword evidence="1 5" id="KW-0963">Cytoplasm</keyword>
<evidence type="ECO:0007829" key="11">
    <source>
        <dbReference type="PeptideAtlas" id="Q9VQJ8"/>
    </source>
</evidence>
<dbReference type="FlyBase" id="FBgn0031485">
    <property type="gene designation" value="CG9643"/>
</dbReference>
<dbReference type="Proteomes" id="UP000000803">
    <property type="component" value="Chromosome 2L"/>
</dbReference>
<evidence type="ECO:0000256" key="1">
    <source>
        <dbReference type="ARBA" id="ARBA00022490"/>
    </source>
</evidence>
<reference evidence="7" key="13">
    <citation type="journal article" date="2015" name="Genome Res.">
        <title>The Release 6 reference sequence of the Drosophila melanogaster genome.</title>
        <authorList>
            <person name="Hoskins R.A."/>
            <person name="Carlson J.W."/>
            <person name="Wan K.H."/>
            <person name="Park S."/>
            <person name="Mendez I."/>
            <person name="Galle S.E."/>
            <person name="Booth B.W."/>
            <person name="Pfeiffer B.D."/>
            <person name="George R.A."/>
            <person name="Svirskas R."/>
            <person name="Krzywinski M."/>
            <person name="Schein J."/>
            <person name="Accardo M.C."/>
            <person name="Damia E."/>
            <person name="Messina G."/>
            <person name="Mendez-Lago M."/>
            <person name="de Pablos B."/>
            <person name="Demakova O.V."/>
            <person name="Andreyeva E.N."/>
            <person name="Boldyreva L.V."/>
            <person name="Marra M."/>
            <person name="Carvalho A.B."/>
            <person name="Dimitri P."/>
            <person name="Villasante A."/>
            <person name="Zhimulev I.F."/>
            <person name="Rubin G.M."/>
            <person name="Karpen G.H."/>
            <person name="Celniker S.E."/>
        </authorList>
    </citation>
    <scope>NUCLEOTIDE SEQUENCE</scope>
</reference>
<evidence type="ECO:0000256" key="2">
    <source>
        <dbReference type="ARBA" id="ARBA00022603"/>
    </source>
</evidence>
<dbReference type="AGR" id="FB:FBgn0031485"/>
<dbReference type="IntAct" id="Q9VQJ8">
    <property type="interactions" value="5"/>
</dbReference>
<protein>
    <recommendedName>
        <fullName evidence="5">Protein-lysine N-methyltransferase CG9643</fullName>
        <ecNumber evidence="5">2.1.1.-</ecNumber>
    </recommendedName>
</protein>
<reference evidence="8" key="6">
    <citation type="submission" date="2002-03" db="EMBL/GenBank/DDBJ databases">
        <authorList>
            <person name="Stapleton M."/>
            <person name="Brokstein P."/>
            <person name="Hong L."/>
            <person name="Agbayani A."/>
            <person name="Carlson J."/>
            <person name="Champe M."/>
            <person name="Chavez C."/>
            <person name="Dorsett V."/>
            <person name="Dresnek D."/>
            <person name="Farfan D."/>
            <person name="Frise E."/>
            <person name="George R."/>
            <person name="Gonzalez M."/>
            <person name="Guarin H."/>
            <person name="Kronmiller B."/>
            <person name="Li P."/>
            <person name="Liao G."/>
            <person name="Miranda A."/>
            <person name="Mungall C.J."/>
            <person name="Nunoo J."/>
            <person name="Pacleb J."/>
            <person name="Paragas V."/>
            <person name="Park S."/>
            <person name="Patel S."/>
            <person name="Phouanenavong S."/>
            <person name="Wan K."/>
            <person name="Yu C."/>
            <person name="Lewis S.E."/>
            <person name="Rubin G.M."/>
            <person name="Celniker S."/>
        </authorList>
    </citation>
    <scope>NUCLEOTIDE SEQUENCE</scope>
</reference>
<dbReference type="SUPFAM" id="SSF53335">
    <property type="entry name" value="S-adenosyl-L-methionine-dependent methyltransferases"/>
    <property type="match status" value="1"/>
</dbReference>
<dbReference type="EMBL" id="AY089308">
    <property type="protein sequence ID" value="AAL90046.1"/>
    <property type="molecule type" value="mRNA"/>
</dbReference>
<dbReference type="HOGENOM" id="CLU_044783_2_1_1"/>
<comment type="subcellular location">
    <subcellularLocation>
        <location evidence="5">Cytoplasm</location>
    </subcellularLocation>
</comment>
<comment type="similarity">
    <text evidence="5">Belongs to the class I-like SAM-binding methyltransferase superfamily. EFM4 family.</text>
</comment>
<dbReference type="InterPro" id="IPR026635">
    <property type="entry name" value="Efm4/METTL10"/>
</dbReference>
<keyword evidence="2 5" id="KW-0489">Methyltransferase</keyword>
<reference evidence="7" key="12">
    <citation type="journal article" date="2015" name="G3 (Bethesda)">
        <title>Gene Model Annotations for Drosophila melanogaster: The Rule-Benders.</title>
        <authorList>
            <consortium name="FlyBase Consortium"/>
            <person name="Crosby M.A."/>
            <person name="Gramates L.S."/>
            <person name="Dos Santos G."/>
            <person name="Matthews B.B."/>
            <person name="St Pierre S.E."/>
            <person name="Zhou P."/>
            <person name="Schroeder A.J."/>
            <person name="Falls K."/>
            <person name="Emmert D.B."/>
            <person name="Russo S.M."/>
            <person name="Gelbart W.M."/>
            <person name="null"/>
        </authorList>
    </citation>
    <scope>NUCLEOTIDE SEQUENCE</scope>
</reference>
<reference evidence="10" key="4">
    <citation type="journal article" date="2002" name="Genome Biol.">
        <title>The transposable elements of the Drosophila melanogaster euchromatin: a genomics perspective.</title>
        <authorList>
            <person name="Kaminker J.S."/>
            <person name="Bergman C.M."/>
            <person name="Kronmiller B."/>
            <person name="Carlson J."/>
            <person name="Svirskas R."/>
            <person name="Patel S."/>
            <person name="Frise E."/>
            <person name="Wheeler D.A."/>
            <person name="Lewis S.E."/>
            <person name="Rubin G.M."/>
            <person name="Ashburner M."/>
            <person name="Celniker S.E."/>
        </authorList>
    </citation>
    <scope>NUCLEOTIDE SEQUENCE [LARGE SCALE GENOMIC DNA]</scope>
    <source>
        <strain evidence="10">Berkeley</strain>
    </source>
</reference>
<dbReference type="OMA" id="PTPSFQF"/>
<reference evidence="10" key="2">
    <citation type="journal article" date="2002" name="Genome Biol.">
        <title>Finishing a whole-genome shotgun: release 3 of the Drosophila melanogaster euchromatic genome sequence.</title>
        <authorList>
            <person name="Celniker S.E."/>
            <person name="Wheeler D.A."/>
            <person name="Kronmiller B."/>
            <person name="Carlson J.W."/>
            <person name="Halpern A."/>
            <person name="Patel S."/>
            <person name="Adams M."/>
            <person name="Champe M."/>
            <person name="Dugan S.P."/>
            <person name="Frise E."/>
            <person name="Hodgson A."/>
            <person name="George R.A."/>
            <person name="Hoskins R.A."/>
            <person name="Laverty T."/>
            <person name="Muzny D.M."/>
            <person name="Nelson C.R."/>
            <person name="Pacleb J.M."/>
            <person name="Park S."/>
            <person name="Pfeiffer B.D."/>
            <person name="Richards S."/>
            <person name="Sodergren E.J."/>
            <person name="Svirskas R."/>
            <person name="Tabor P.E."/>
            <person name="Wan K."/>
            <person name="Stapleton M."/>
            <person name="Sutton G.G."/>
            <person name="Venter C."/>
            <person name="Weinstock G."/>
            <person name="Scherer S.E."/>
            <person name="Myers E.W."/>
            <person name="Gibbs R.A."/>
            <person name="Rubin G.M."/>
        </authorList>
    </citation>
    <scope>NUCLEOTIDE SEQUENCE [LARGE SCALE GENOMIC DNA]</scope>
    <source>
        <strain evidence="10">Berkeley</strain>
    </source>
</reference>
<dbReference type="FunFam" id="3.40.50.150:FF:000392">
    <property type="entry name" value="Protein-lysine N-methyltransferase Dere_GG24471"/>
    <property type="match status" value="1"/>
</dbReference>
<reference evidence="7 10" key="10">
    <citation type="journal article" date="2007" name="Science">
        <title>Sequence finishing and mapping of Drosophila melanogaster heterochromatin.</title>
        <authorList>
            <person name="Hoskins R.A."/>
            <person name="Carlson J.W."/>
            <person name="Kennedy C."/>
            <person name="Acevedo D."/>
            <person name="Evans-Holm M."/>
            <person name="Frise E."/>
            <person name="Wan K.H."/>
            <person name="Park S."/>
            <person name="Mendez-Lago M."/>
            <person name="Rossi F."/>
            <person name="Villasante A."/>
            <person name="Dimitri P."/>
            <person name="Karpen G.H."/>
            <person name="Celniker S.E."/>
        </authorList>
    </citation>
    <scope>NUCLEOTIDE SEQUENCE [LARGE SCALE GENOMIC DNA]</scope>
    <source>
        <strain evidence="10">Berkeley</strain>
    </source>
</reference>
<dbReference type="Pfam" id="PF13847">
    <property type="entry name" value="Methyltransf_31"/>
    <property type="match status" value="1"/>
</dbReference>
<dbReference type="CDD" id="cd02440">
    <property type="entry name" value="AdoMet_MTases"/>
    <property type="match status" value="1"/>
</dbReference>
<keyword evidence="4 5" id="KW-0949">S-adenosyl-L-methionine</keyword>
<dbReference type="EMBL" id="AE014134">
    <property type="protein sequence ID" value="AHN54087.1"/>
    <property type="molecule type" value="Genomic_DNA"/>
</dbReference>
<dbReference type="GO" id="GO:0016279">
    <property type="term" value="F:protein-lysine N-methyltransferase activity"/>
    <property type="evidence" value="ECO:0000318"/>
    <property type="project" value="GO_Central"/>
</dbReference>